<sequence length="274" mass="29485">MDSLNLKNRTVVITGCAGGLGLAFAEALASVDCNIAALDIVTEPPTALCQLRSAHGVKVEYYKCDISSRSQVSEVIERVVADFISINLVINAAGIVQDEPFLWTSDHNIEKTFAVNFTGSFLVSQACAKQMVKQYQGVHGEKRAERTEAAIIFIASIATHIASSAQRISCYTASKAAVRGLVAPLAAELAPYGIRVNSLSPGYTMTAMMQSLQKEQPDLVGQFEKETMFGRIGLPDELTGATLWMCSDRLSGWYTGQDMLVDGGASSWKHPAAL</sequence>
<comment type="caution">
    <text evidence="5">The sequence shown here is derived from an EMBL/GenBank/DDBJ whole genome shotgun (WGS) entry which is preliminary data.</text>
</comment>
<evidence type="ECO:0000313" key="5">
    <source>
        <dbReference type="EMBL" id="KAK5074641.1"/>
    </source>
</evidence>
<evidence type="ECO:0000313" key="6">
    <source>
        <dbReference type="Proteomes" id="UP001345013"/>
    </source>
</evidence>
<dbReference type="Gene3D" id="3.40.50.720">
    <property type="entry name" value="NAD(P)-binding Rossmann-like Domain"/>
    <property type="match status" value="1"/>
</dbReference>
<dbReference type="EMBL" id="JAVRRG010000266">
    <property type="protein sequence ID" value="KAK5074641.1"/>
    <property type="molecule type" value="Genomic_DNA"/>
</dbReference>
<feature type="domain" description="Ketoreductase" evidence="4">
    <location>
        <begin position="9"/>
        <end position="205"/>
    </location>
</feature>
<dbReference type="PANTHER" id="PTHR43008">
    <property type="entry name" value="BENZIL REDUCTASE"/>
    <property type="match status" value="1"/>
</dbReference>
<protein>
    <recommendedName>
        <fullName evidence="4">Ketoreductase domain-containing protein</fullName>
    </recommendedName>
</protein>
<name>A0ABR0JVJ3_9EURO</name>
<dbReference type="Proteomes" id="UP001345013">
    <property type="component" value="Unassembled WGS sequence"/>
</dbReference>
<evidence type="ECO:0000256" key="1">
    <source>
        <dbReference type="ARBA" id="ARBA00006484"/>
    </source>
</evidence>
<evidence type="ECO:0000256" key="3">
    <source>
        <dbReference type="ARBA" id="ARBA00023002"/>
    </source>
</evidence>
<evidence type="ECO:0000256" key="2">
    <source>
        <dbReference type="ARBA" id="ARBA00022857"/>
    </source>
</evidence>
<dbReference type="PANTHER" id="PTHR43008:SF4">
    <property type="entry name" value="CHAIN DEHYDROGENASE, PUTATIVE (AFU_ORTHOLOGUE AFUA_4G08710)-RELATED"/>
    <property type="match status" value="1"/>
</dbReference>
<dbReference type="InterPro" id="IPR036291">
    <property type="entry name" value="NAD(P)-bd_dom_sf"/>
</dbReference>
<reference evidence="5 6" key="1">
    <citation type="submission" date="2023-08" db="EMBL/GenBank/DDBJ databases">
        <title>Black Yeasts Isolated from many extreme environments.</title>
        <authorList>
            <person name="Coleine C."/>
            <person name="Stajich J.E."/>
            <person name="Selbmann L."/>
        </authorList>
    </citation>
    <scope>NUCLEOTIDE SEQUENCE [LARGE SCALE GENOMIC DNA]</scope>
    <source>
        <strain evidence="5 6">CCFEE 5885</strain>
    </source>
</reference>
<comment type="similarity">
    <text evidence="1">Belongs to the short-chain dehydrogenases/reductases (SDR) family.</text>
</comment>
<keyword evidence="2" id="KW-0521">NADP</keyword>
<dbReference type="SMART" id="SM00822">
    <property type="entry name" value="PKS_KR"/>
    <property type="match status" value="1"/>
</dbReference>
<accession>A0ABR0JVJ3</accession>
<dbReference type="PRINTS" id="PR00081">
    <property type="entry name" value="GDHRDH"/>
</dbReference>
<dbReference type="InterPro" id="IPR057326">
    <property type="entry name" value="KR_dom"/>
</dbReference>
<keyword evidence="3" id="KW-0560">Oxidoreductase</keyword>
<dbReference type="PROSITE" id="PS00061">
    <property type="entry name" value="ADH_SHORT"/>
    <property type="match status" value="1"/>
</dbReference>
<dbReference type="Pfam" id="PF13561">
    <property type="entry name" value="adh_short_C2"/>
    <property type="match status" value="1"/>
</dbReference>
<evidence type="ECO:0000259" key="4">
    <source>
        <dbReference type="SMART" id="SM00822"/>
    </source>
</evidence>
<dbReference type="PRINTS" id="PR00080">
    <property type="entry name" value="SDRFAMILY"/>
</dbReference>
<proteinExistence type="inferred from homology"/>
<keyword evidence="6" id="KW-1185">Reference proteome</keyword>
<dbReference type="InterPro" id="IPR020904">
    <property type="entry name" value="Sc_DH/Rdtase_CS"/>
</dbReference>
<dbReference type="InterPro" id="IPR002347">
    <property type="entry name" value="SDR_fam"/>
</dbReference>
<dbReference type="SUPFAM" id="SSF51735">
    <property type="entry name" value="NAD(P)-binding Rossmann-fold domains"/>
    <property type="match status" value="1"/>
</dbReference>
<organism evidence="5 6">
    <name type="scientific">Lithohypha guttulata</name>
    <dbReference type="NCBI Taxonomy" id="1690604"/>
    <lineage>
        <taxon>Eukaryota</taxon>
        <taxon>Fungi</taxon>
        <taxon>Dikarya</taxon>
        <taxon>Ascomycota</taxon>
        <taxon>Pezizomycotina</taxon>
        <taxon>Eurotiomycetes</taxon>
        <taxon>Chaetothyriomycetidae</taxon>
        <taxon>Chaetothyriales</taxon>
        <taxon>Trichomeriaceae</taxon>
        <taxon>Lithohypha</taxon>
    </lineage>
</organism>
<gene>
    <name evidence="5" type="ORF">LTR24_010045</name>
</gene>